<dbReference type="SUPFAM" id="SSF109854">
    <property type="entry name" value="DinB/YfiT-like putative metalloenzymes"/>
    <property type="match status" value="1"/>
</dbReference>
<dbReference type="Gene3D" id="1.20.120.450">
    <property type="entry name" value="dinb family like domain"/>
    <property type="match status" value="1"/>
</dbReference>
<evidence type="ECO:0000259" key="1">
    <source>
        <dbReference type="Pfam" id="PF12867"/>
    </source>
</evidence>
<dbReference type="EMBL" id="JARLKZ010000026">
    <property type="protein sequence ID" value="MEC0243683.1"/>
    <property type="molecule type" value="Genomic_DNA"/>
</dbReference>
<dbReference type="RefSeq" id="WP_326091407.1">
    <property type="nucleotide sequence ID" value="NZ_JARLKZ010000026.1"/>
</dbReference>
<sequence length="148" mass="17464">MKVVERLNHWIAEVPVKFNILPEPELSIRPQPHKWSKKEILGHLCDSAQNNLQRFIRAQYEEQPQTVIKYDQEQWVKLMGYQDLPFDQVLSLWVSLNKQVAAVIEKTQENHLQKGYPLSEGQIVTLGWLIDDYVDHLEHHLKQIFGDK</sequence>
<evidence type="ECO:0000313" key="2">
    <source>
        <dbReference type="EMBL" id="MEC0243683.1"/>
    </source>
</evidence>
<protein>
    <submittedName>
        <fullName evidence="2">DinB family protein</fullName>
    </submittedName>
</protein>
<dbReference type="Pfam" id="PF12867">
    <property type="entry name" value="DinB_2"/>
    <property type="match status" value="1"/>
</dbReference>
<name>A0ABU6GWQ1_9BACL</name>
<dbReference type="InterPro" id="IPR034660">
    <property type="entry name" value="DinB/YfiT-like"/>
</dbReference>
<reference evidence="2 3" key="1">
    <citation type="submission" date="2023-03" db="EMBL/GenBank/DDBJ databases">
        <title>Bacillus Genome Sequencing.</title>
        <authorList>
            <person name="Dunlap C."/>
        </authorList>
    </citation>
    <scope>NUCLEOTIDE SEQUENCE [LARGE SCALE GENOMIC DNA]</scope>
    <source>
        <strain evidence="2 3">BD-525</strain>
    </source>
</reference>
<feature type="domain" description="DinB-like" evidence="1">
    <location>
        <begin position="19"/>
        <end position="144"/>
    </location>
</feature>
<keyword evidence="3" id="KW-1185">Reference proteome</keyword>
<comment type="caution">
    <text evidence="2">The sequence shown here is derived from an EMBL/GenBank/DDBJ whole genome shotgun (WGS) entry which is preliminary data.</text>
</comment>
<evidence type="ECO:0000313" key="3">
    <source>
        <dbReference type="Proteomes" id="UP001344632"/>
    </source>
</evidence>
<gene>
    <name evidence="2" type="ORF">P4H66_28135</name>
</gene>
<dbReference type="Proteomes" id="UP001344632">
    <property type="component" value="Unassembled WGS sequence"/>
</dbReference>
<dbReference type="InterPro" id="IPR024775">
    <property type="entry name" value="DinB-like"/>
</dbReference>
<proteinExistence type="predicted"/>
<accession>A0ABU6GWQ1</accession>
<organism evidence="2 3">
    <name type="scientific">Paenibacillus dokdonensis</name>
    <dbReference type="NCBI Taxonomy" id="2567944"/>
    <lineage>
        <taxon>Bacteria</taxon>
        <taxon>Bacillati</taxon>
        <taxon>Bacillota</taxon>
        <taxon>Bacilli</taxon>
        <taxon>Bacillales</taxon>
        <taxon>Paenibacillaceae</taxon>
        <taxon>Paenibacillus</taxon>
    </lineage>
</organism>